<name>A0A6G0Y1P9_APHCR</name>
<comment type="caution">
    <text evidence="8">The sequence shown here is derived from an EMBL/GenBank/DDBJ whole genome shotgun (WGS) entry which is preliminary data.</text>
</comment>
<protein>
    <submittedName>
        <fullName evidence="8">Blood vessel epicardial substance-like isoform X1</fullName>
    </submittedName>
</protein>
<keyword evidence="4 6" id="KW-1133">Transmembrane helix</keyword>
<keyword evidence="9" id="KW-1185">Reference proteome</keyword>
<comment type="similarity">
    <text evidence="2">Belongs to the popeye family.</text>
</comment>
<dbReference type="AlphaFoldDB" id="A0A6G0Y1P9"/>
<dbReference type="SUPFAM" id="SSF51206">
    <property type="entry name" value="cAMP-binding domain-like"/>
    <property type="match status" value="1"/>
</dbReference>
<organism evidence="8 9">
    <name type="scientific">Aphis craccivora</name>
    <name type="common">Cowpea aphid</name>
    <dbReference type="NCBI Taxonomy" id="307492"/>
    <lineage>
        <taxon>Eukaryota</taxon>
        <taxon>Metazoa</taxon>
        <taxon>Ecdysozoa</taxon>
        <taxon>Arthropoda</taxon>
        <taxon>Hexapoda</taxon>
        <taxon>Insecta</taxon>
        <taxon>Pterygota</taxon>
        <taxon>Neoptera</taxon>
        <taxon>Paraneoptera</taxon>
        <taxon>Hemiptera</taxon>
        <taxon>Sternorrhyncha</taxon>
        <taxon>Aphidomorpha</taxon>
        <taxon>Aphidoidea</taxon>
        <taxon>Aphididae</taxon>
        <taxon>Aphidini</taxon>
        <taxon>Aphis</taxon>
        <taxon>Aphis</taxon>
    </lineage>
</organism>
<dbReference type="GO" id="GO:0051146">
    <property type="term" value="P:striated muscle cell differentiation"/>
    <property type="evidence" value="ECO:0007669"/>
    <property type="project" value="TreeGrafter"/>
</dbReference>
<keyword evidence="3 6" id="KW-0812">Transmembrane</keyword>
<dbReference type="EMBL" id="VUJU01006861">
    <property type="protein sequence ID" value="KAF0747402.1"/>
    <property type="molecule type" value="Genomic_DNA"/>
</dbReference>
<dbReference type="InterPro" id="IPR014710">
    <property type="entry name" value="RmlC-like_jellyroll"/>
</dbReference>
<dbReference type="InterPro" id="IPR006916">
    <property type="entry name" value="POPDC1-3"/>
</dbReference>
<dbReference type="Proteomes" id="UP000478052">
    <property type="component" value="Unassembled WGS sequence"/>
</dbReference>
<dbReference type="PANTHER" id="PTHR12101">
    <property type="entry name" value="POPEYE DOMAIN CONTAINING PROTEIN"/>
    <property type="match status" value="1"/>
</dbReference>
<evidence type="ECO:0000256" key="3">
    <source>
        <dbReference type="ARBA" id="ARBA00022692"/>
    </source>
</evidence>
<accession>A0A6G0Y1P9</accession>
<evidence type="ECO:0000256" key="1">
    <source>
        <dbReference type="ARBA" id="ARBA00004141"/>
    </source>
</evidence>
<dbReference type="InterPro" id="IPR055272">
    <property type="entry name" value="POPDC1-3_dom"/>
</dbReference>
<evidence type="ECO:0000256" key="5">
    <source>
        <dbReference type="ARBA" id="ARBA00023136"/>
    </source>
</evidence>
<reference evidence="8 9" key="1">
    <citation type="submission" date="2019-08" db="EMBL/GenBank/DDBJ databases">
        <title>Whole genome of Aphis craccivora.</title>
        <authorList>
            <person name="Voronova N.V."/>
            <person name="Shulinski R.S."/>
            <person name="Bandarenka Y.V."/>
            <person name="Zhorov D.G."/>
            <person name="Warner D."/>
        </authorList>
    </citation>
    <scope>NUCLEOTIDE SEQUENCE [LARGE SCALE GENOMIC DNA]</scope>
    <source>
        <strain evidence="8">180601</strain>
        <tissue evidence="8">Whole Body</tissue>
    </source>
</reference>
<dbReference type="Pfam" id="PF04831">
    <property type="entry name" value="POPDC1-3"/>
    <property type="match status" value="1"/>
</dbReference>
<keyword evidence="5 6" id="KW-0472">Membrane</keyword>
<dbReference type="GO" id="GO:0042383">
    <property type="term" value="C:sarcolemma"/>
    <property type="evidence" value="ECO:0007669"/>
    <property type="project" value="TreeGrafter"/>
</dbReference>
<evidence type="ECO:0000256" key="4">
    <source>
        <dbReference type="ARBA" id="ARBA00022989"/>
    </source>
</evidence>
<dbReference type="InterPro" id="IPR018490">
    <property type="entry name" value="cNMP-bd_dom_sf"/>
</dbReference>
<evidence type="ECO:0000259" key="7">
    <source>
        <dbReference type="Pfam" id="PF04831"/>
    </source>
</evidence>
<dbReference type="Gene3D" id="2.60.120.10">
    <property type="entry name" value="Jelly Rolls"/>
    <property type="match status" value="1"/>
</dbReference>
<dbReference type="OrthoDB" id="425611at2759"/>
<feature type="transmembrane region" description="Helical" evidence="6">
    <location>
        <begin position="136"/>
        <end position="155"/>
    </location>
</feature>
<evidence type="ECO:0000313" key="8">
    <source>
        <dbReference type="EMBL" id="KAF0747402.1"/>
    </source>
</evidence>
<dbReference type="GO" id="GO:0042391">
    <property type="term" value="P:regulation of membrane potential"/>
    <property type="evidence" value="ECO:0007669"/>
    <property type="project" value="TreeGrafter"/>
</dbReference>
<feature type="domain" description="POPDC1-3" evidence="7">
    <location>
        <begin position="80"/>
        <end position="303"/>
    </location>
</feature>
<sequence length="400" mass="45713">MDLNNVNVTAQTKGTTPPYPNILRFTVWPVSDYNECVSGNYSCYDGGGCANDTAMAPYSGMLDSFTVALLSQLCLPSVFNHPYFHFSHAIMFICYMLPFGSPCQLILLIRIGLAGATTIMALWARNVQCWLDSLLWNAASAVVNVVHILVLFYQLRPIKFNDELELVYETLFYPLKVSRKQFRKIISCMKMIRPLKTLEIFAEEKVTRVDSLSLVLSGKLVISQNGNALHIVFPYQFLDSPEWFGVSTDEFFQVSVTAVEDSRVLLWHRDKLRLSIITDKFLYTIFDHILGRDVVKKLMQVSETMSNGHLPNQWYDGEETEMANNLNDEKQTVLYLKRNGDGQAGIETILKRELQENENACLEHCPLINDQSLWYSQPTLRDPNGWKLSRIEEVDHETPV</sequence>
<comment type="subcellular location">
    <subcellularLocation>
        <location evidence="1">Membrane</location>
        <topology evidence="1">Multi-pass membrane protein</topology>
    </subcellularLocation>
</comment>
<dbReference type="GO" id="GO:0030552">
    <property type="term" value="F:cAMP binding"/>
    <property type="evidence" value="ECO:0007669"/>
    <property type="project" value="TreeGrafter"/>
</dbReference>
<proteinExistence type="inferred from homology"/>
<evidence type="ECO:0000256" key="2">
    <source>
        <dbReference type="ARBA" id="ARBA00007146"/>
    </source>
</evidence>
<dbReference type="GO" id="GO:0007507">
    <property type="term" value="P:heart development"/>
    <property type="evidence" value="ECO:0007669"/>
    <property type="project" value="TreeGrafter"/>
</dbReference>
<evidence type="ECO:0000313" key="9">
    <source>
        <dbReference type="Proteomes" id="UP000478052"/>
    </source>
</evidence>
<gene>
    <name evidence="8" type="ORF">FWK35_00024662</name>
</gene>
<evidence type="ECO:0000256" key="6">
    <source>
        <dbReference type="SAM" id="Phobius"/>
    </source>
</evidence>
<dbReference type="PANTHER" id="PTHR12101:SF1">
    <property type="entry name" value="BVES"/>
    <property type="match status" value="1"/>
</dbReference>